<reference evidence="2" key="1">
    <citation type="submission" date="2022-11" db="UniProtKB">
        <authorList>
            <consortium name="WormBaseParasite"/>
        </authorList>
    </citation>
    <scope>IDENTIFICATION</scope>
</reference>
<dbReference type="WBParaSite" id="ACRNAN_scaffold26528.g7562.t1">
    <property type="protein sequence ID" value="ACRNAN_scaffold26528.g7562.t1"/>
    <property type="gene ID" value="ACRNAN_scaffold26528.g7562"/>
</dbReference>
<accession>A0A914DIZ0</accession>
<organism evidence="1 2">
    <name type="scientific">Acrobeloides nanus</name>
    <dbReference type="NCBI Taxonomy" id="290746"/>
    <lineage>
        <taxon>Eukaryota</taxon>
        <taxon>Metazoa</taxon>
        <taxon>Ecdysozoa</taxon>
        <taxon>Nematoda</taxon>
        <taxon>Chromadorea</taxon>
        <taxon>Rhabditida</taxon>
        <taxon>Tylenchina</taxon>
        <taxon>Cephalobomorpha</taxon>
        <taxon>Cephaloboidea</taxon>
        <taxon>Cephalobidae</taxon>
        <taxon>Acrobeloides</taxon>
    </lineage>
</organism>
<keyword evidence="1" id="KW-1185">Reference proteome</keyword>
<evidence type="ECO:0000313" key="2">
    <source>
        <dbReference type="WBParaSite" id="ACRNAN_scaffold26528.g7562.t1"/>
    </source>
</evidence>
<dbReference type="Proteomes" id="UP000887540">
    <property type="component" value="Unplaced"/>
</dbReference>
<proteinExistence type="predicted"/>
<evidence type="ECO:0000313" key="1">
    <source>
        <dbReference type="Proteomes" id="UP000887540"/>
    </source>
</evidence>
<protein>
    <submittedName>
        <fullName evidence="2">Uncharacterized protein</fullName>
    </submittedName>
</protein>
<sequence length="111" mass="12554">MLTDEKKFYSCAYARKKGYDCQVKLKAIFSSASQEVRVEKANIEYDHAPKGEQNPLTPEHKAIIDIGLGNHSNSNSGFCIQIQNLDSESRLRIRIQNQNKNLDSESGYLGF</sequence>
<dbReference type="AlphaFoldDB" id="A0A914DIZ0"/>
<name>A0A914DIZ0_9BILA</name>